<dbReference type="Proteomes" id="UP000295777">
    <property type="component" value="Unassembled WGS sequence"/>
</dbReference>
<evidence type="ECO:0008006" key="4">
    <source>
        <dbReference type="Google" id="ProtNLM"/>
    </source>
</evidence>
<proteinExistence type="predicted"/>
<protein>
    <recommendedName>
        <fullName evidence="4">NHL repeat-containing protein</fullName>
    </recommendedName>
</protein>
<dbReference type="OrthoDB" id="9799230at2"/>
<reference evidence="2 3" key="1">
    <citation type="submission" date="2019-03" db="EMBL/GenBank/DDBJ databases">
        <title>Genomic Encyclopedia of Archaeal and Bacterial Type Strains, Phase II (KMG-II): from individual species to whole genera.</title>
        <authorList>
            <person name="Goeker M."/>
        </authorList>
    </citation>
    <scope>NUCLEOTIDE SEQUENCE [LARGE SCALE GENOMIC DNA]</scope>
    <source>
        <strain evidence="2 3">DSM 24425</strain>
    </source>
</reference>
<gene>
    <name evidence="2" type="ORF">CLV27_0044</name>
</gene>
<dbReference type="Gene3D" id="2.120.10.30">
    <property type="entry name" value="TolB, C-terminal domain"/>
    <property type="match status" value="2"/>
</dbReference>
<accession>A0A4R1GGZ3</accession>
<dbReference type="GO" id="GO:0008270">
    <property type="term" value="F:zinc ion binding"/>
    <property type="evidence" value="ECO:0007669"/>
    <property type="project" value="UniProtKB-KW"/>
</dbReference>
<evidence type="ECO:0000256" key="1">
    <source>
        <dbReference type="SAM" id="SignalP"/>
    </source>
</evidence>
<dbReference type="RefSeq" id="WP_132524606.1">
    <property type="nucleotide sequence ID" value="NZ_SMFV01000001.1"/>
</dbReference>
<name>A0A4R1GGZ3_9BACT</name>
<keyword evidence="3" id="KW-1185">Reference proteome</keyword>
<evidence type="ECO:0000313" key="2">
    <source>
        <dbReference type="EMBL" id="TCK06243.1"/>
    </source>
</evidence>
<organism evidence="2 3">
    <name type="scientific">Phorcysia thermohydrogeniphila</name>
    <dbReference type="NCBI Taxonomy" id="936138"/>
    <lineage>
        <taxon>Bacteria</taxon>
        <taxon>Pseudomonadati</taxon>
        <taxon>Aquificota</taxon>
        <taxon>Aquificia</taxon>
        <taxon>Desulfurobacteriales</taxon>
        <taxon>Desulfurobacteriaceae</taxon>
        <taxon>Phorcysia</taxon>
    </lineage>
</organism>
<feature type="chain" id="PRO_5020272090" description="NHL repeat-containing protein" evidence="1">
    <location>
        <begin position="20"/>
        <end position="266"/>
    </location>
</feature>
<dbReference type="PANTHER" id="PTHR24104">
    <property type="entry name" value="E3 UBIQUITIN-PROTEIN LIGASE NHLRC1-RELATED"/>
    <property type="match status" value="1"/>
</dbReference>
<dbReference type="InterPro" id="IPR050952">
    <property type="entry name" value="TRIM-NHL_E3_ligases"/>
</dbReference>
<dbReference type="InterPro" id="IPR011042">
    <property type="entry name" value="6-blade_b-propeller_TolB-like"/>
</dbReference>
<dbReference type="AlphaFoldDB" id="A0A4R1GGZ3"/>
<sequence length="266" mass="29134">MRLLLAVLLSLLSLAGALAEEIKGDWKFPSDIAVDGEKLFVVDGLNDRIAVYDLYGEHIGDIKVKAPFGIYAEKGLLYVTSQKGKLYVMDEYGNVEKELELEGRPIDVVRFGDKLFVTNGETNTIDVYSLDGELLERIGGKGSAPGQFVGVFLADRSKDLLFVVDSINARIQEFNFNGKLIDSFGNFGVEEGKLFRPKGVAYCNGVVVVSDCITGVVQTFNLHGGFLDVVAEDLYYPTALACSGDELFVLEPLKGKVSIFRIQGVR</sequence>
<dbReference type="EMBL" id="SMFV01000001">
    <property type="protein sequence ID" value="TCK06243.1"/>
    <property type="molecule type" value="Genomic_DNA"/>
</dbReference>
<dbReference type="PANTHER" id="PTHR24104:SF25">
    <property type="entry name" value="PROTEIN LIN-41"/>
    <property type="match status" value="1"/>
</dbReference>
<dbReference type="CDD" id="cd05819">
    <property type="entry name" value="NHL"/>
    <property type="match status" value="1"/>
</dbReference>
<evidence type="ECO:0000313" key="3">
    <source>
        <dbReference type="Proteomes" id="UP000295777"/>
    </source>
</evidence>
<dbReference type="Pfam" id="PF17170">
    <property type="entry name" value="DUF5128"/>
    <property type="match status" value="1"/>
</dbReference>
<comment type="caution">
    <text evidence="2">The sequence shown here is derived from an EMBL/GenBank/DDBJ whole genome shotgun (WGS) entry which is preliminary data.</text>
</comment>
<feature type="signal peptide" evidence="1">
    <location>
        <begin position="1"/>
        <end position="19"/>
    </location>
</feature>
<keyword evidence="1" id="KW-0732">Signal</keyword>
<dbReference type="SUPFAM" id="SSF75011">
    <property type="entry name" value="3-carboxy-cis,cis-mucoante lactonizing enzyme"/>
    <property type="match status" value="1"/>
</dbReference>